<organism evidence="4 5">
    <name type="scientific">Owenia fusiformis</name>
    <name type="common">Polychaete worm</name>
    <dbReference type="NCBI Taxonomy" id="6347"/>
    <lineage>
        <taxon>Eukaryota</taxon>
        <taxon>Metazoa</taxon>
        <taxon>Spiralia</taxon>
        <taxon>Lophotrochozoa</taxon>
        <taxon>Annelida</taxon>
        <taxon>Polychaeta</taxon>
        <taxon>Sedentaria</taxon>
        <taxon>Canalipalpata</taxon>
        <taxon>Sabellida</taxon>
        <taxon>Oweniida</taxon>
        <taxon>Oweniidae</taxon>
        <taxon>Owenia</taxon>
    </lineage>
</organism>
<dbReference type="InterPro" id="IPR001611">
    <property type="entry name" value="Leu-rich_rpt"/>
</dbReference>
<evidence type="ECO:0000313" key="4">
    <source>
        <dbReference type="EMBL" id="CAH1798957.1"/>
    </source>
</evidence>
<dbReference type="EMBL" id="CAIIXF020000011">
    <property type="protein sequence ID" value="CAH1798957.1"/>
    <property type="molecule type" value="Genomic_DNA"/>
</dbReference>
<dbReference type="GO" id="GO:0016020">
    <property type="term" value="C:membrane"/>
    <property type="evidence" value="ECO:0007669"/>
    <property type="project" value="TreeGrafter"/>
</dbReference>
<protein>
    <submittedName>
        <fullName evidence="4">Uncharacterized protein</fullName>
    </submittedName>
</protein>
<keyword evidence="3" id="KW-0677">Repeat</keyword>
<evidence type="ECO:0000256" key="1">
    <source>
        <dbReference type="ARBA" id="ARBA00022614"/>
    </source>
</evidence>
<evidence type="ECO:0000256" key="2">
    <source>
        <dbReference type="ARBA" id="ARBA00022729"/>
    </source>
</evidence>
<proteinExistence type="predicted"/>
<dbReference type="SMART" id="SM00082">
    <property type="entry name" value="LRRCT"/>
    <property type="match status" value="1"/>
</dbReference>
<dbReference type="PANTHER" id="PTHR24364">
    <property type="entry name" value="LP06937P"/>
    <property type="match status" value="1"/>
</dbReference>
<dbReference type="AlphaFoldDB" id="A0A8J1XJV2"/>
<sequence length="414" mass="47397">MMGMYCYSIMHVFMFSMLLLTFIHKTSGLKCLGNLGKCQQCNNNVTHCIDTGYTNTFPLQYIPLTTTDVIFTGNNVSRLPDNIVGECTGSGNRQLKHLSVLDLSQNHIKSISGQAFHCMPNLKVLNLEKNDWQVDHHVRVFSNLNLLERLDLSDAFMEWVDSKHHLTKLVDIFYNSDLSELQELALDNNELYELDDEFMQSLCTLRSLNVLHLKNNKLFDLVDFKVRCLQSLEFLHIENNQFPFIHKELREMLDTVHSSQATLGKSLHVGMEYNPFNCDCKMKEFHKWLQLTGIVLEKDKLKCVQGYPTSNINKTILSLTLDQLQCKPEMTPSRYMEPSYTVLVVVLVLLSLLTVVVLYMNRAKVIKTGRDYCYTPCVKSYGNYKRGVSSVSGNTKYNYSSVEESVSDTTPISA</sequence>
<dbReference type="InterPro" id="IPR032675">
    <property type="entry name" value="LRR_dom_sf"/>
</dbReference>
<dbReference type="Gene3D" id="3.80.10.10">
    <property type="entry name" value="Ribonuclease Inhibitor"/>
    <property type="match status" value="1"/>
</dbReference>
<dbReference type="InterPro" id="IPR000483">
    <property type="entry name" value="Cys-rich_flank_reg_C"/>
</dbReference>
<dbReference type="SUPFAM" id="SSF52058">
    <property type="entry name" value="L domain-like"/>
    <property type="match status" value="1"/>
</dbReference>
<dbReference type="InterPro" id="IPR003591">
    <property type="entry name" value="Leu-rich_rpt_typical-subtyp"/>
</dbReference>
<dbReference type="InterPro" id="IPR052286">
    <property type="entry name" value="Wnt_signaling_inhibitor"/>
</dbReference>
<evidence type="ECO:0000256" key="3">
    <source>
        <dbReference type="ARBA" id="ARBA00022737"/>
    </source>
</evidence>
<keyword evidence="5" id="KW-1185">Reference proteome</keyword>
<keyword evidence="1" id="KW-0433">Leucine-rich repeat</keyword>
<dbReference type="PROSITE" id="PS51450">
    <property type="entry name" value="LRR"/>
    <property type="match status" value="1"/>
</dbReference>
<name>A0A8J1XJV2_OWEFU</name>
<accession>A0A8J1XJV2</accession>
<keyword evidence="2" id="KW-0732">Signal</keyword>
<comment type="caution">
    <text evidence="4">The sequence shown here is derived from an EMBL/GenBank/DDBJ whole genome shotgun (WGS) entry which is preliminary data.</text>
</comment>
<dbReference type="OrthoDB" id="8861968at2759"/>
<gene>
    <name evidence="4" type="ORF">OFUS_LOCUS23028</name>
</gene>
<dbReference type="SMART" id="SM00369">
    <property type="entry name" value="LRR_TYP"/>
    <property type="match status" value="4"/>
</dbReference>
<reference evidence="4" key="1">
    <citation type="submission" date="2022-03" db="EMBL/GenBank/DDBJ databases">
        <authorList>
            <person name="Martin C."/>
        </authorList>
    </citation>
    <scope>NUCLEOTIDE SEQUENCE</scope>
</reference>
<dbReference type="Pfam" id="PF13855">
    <property type="entry name" value="LRR_8"/>
    <property type="match status" value="1"/>
</dbReference>
<dbReference type="PANTHER" id="PTHR24364:SF18">
    <property type="entry name" value="LP06937P"/>
    <property type="match status" value="1"/>
</dbReference>
<evidence type="ECO:0000313" key="5">
    <source>
        <dbReference type="Proteomes" id="UP000749559"/>
    </source>
</evidence>
<dbReference type="Proteomes" id="UP000749559">
    <property type="component" value="Unassembled WGS sequence"/>
</dbReference>